<keyword evidence="1" id="KW-1133">Transmembrane helix</keyword>
<evidence type="ECO:0000313" key="2">
    <source>
        <dbReference type="EMBL" id="KAK9988717.1"/>
    </source>
</evidence>
<evidence type="ECO:0000313" key="3">
    <source>
        <dbReference type="Proteomes" id="UP001459277"/>
    </source>
</evidence>
<feature type="transmembrane region" description="Helical" evidence="1">
    <location>
        <begin position="45"/>
        <end position="66"/>
    </location>
</feature>
<gene>
    <name evidence="2" type="ORF">SO802_028956</name>
</gene>
<dbReference type="EMBL" id="JAZDWU010000010">
    <property type="protein sequence ID" value="KAK9988717.1"/>
    <property type="molecule type" value="Genomic_DNA"/>
</dbReference>
<keyword evidence="1" id="KW-0472">Membrane</keyword>
<keyword evidence="3" id="KW-1185">Reference proteome</keyword>
<name>A0AAW2BTY3_9ROSI</name>
<sequence>MVDYSLVRLDCPSVSFFFARLCGLLESVGRSRPQVRRFIGRDYPFRLALVFLFSLVHCLICIAQTLSMSEEKEVTSSELEMGLSLSEDRKALEADFIAGLRFPIHPLIKELFFHLQFAPAQLVPNSWRIVVYCSTHPRLKKQYHNRLERVRGYLETITDFDMLISP</sequence>
<accession>A0AAW2BTY3</accession>
<keyword evidence="1" id="KW-0812">Transmembrane</keyword>
<protein>
    <submittedName>
        <fullName evidence="2">Uncharacterized protein</fullName>
    </submittedName>
</protein>
<organism evidence="2 3">
    <name type="scientific">Lithocarpus litseifolius</name>
    <dbReference type="NCBI Taxonomy" id="425828"/>
    <lineage>
        <taxon>Eukaryota</taxon>
        <taxon>Viridiplantae</taxon>
        <taxon>Streptophyta</taxon>
        <taxon>Embryophyta</taxon>
        <taxon>Tracheophyta</taxon>
        <taxon>Spermatophyta</taxon>
        <taxon>Magnoliopsida</taxon>
        <taxon>eudicotyledons</taxon>
        <taxon>Gunneridae</taxon>
        <taxon>Pentapetalae</taxon>
        <taxon>rosids</taxon>
        <taxon>fabids</taxon>
        <taxon>Fagales</taxon>
        <taxon>Fagaceae</taxon>
        <taxon>Lithocarpus</taxon>
    </lineage>
</organism>
<comment type="caution">
    <text evidence="2">The sequence shown here is derived from an EMBL/GenBank/DDBJ whole genome shotgun (WGS) entry which is preliminary data.</text>
</comment>
<dbReference type="Proteomes" id="UP001459277">
    <property type="component" value="Unassembled WGS sequence"/>
</dbReference>
<reference evidence="2 3" key="1">
    <citation type="submission" date="2024-01" db="EMBL/GenBank/DDBJ databases">
        <title>A telomere-to-telomere, gap-free genome of sweet tea (Lithocarpus litseifolius).</title>
        <authorList>
            <person name="Zhou J."/>
        </authorList>
    </citation>
    <scope>NUCLEOTIDE SEQUENCE [LARGE SCALE GENOMIC DNA]</scope>
    <source>
        <strain evidence="2">Zhou-2022a</strain>
        <tissue evidence="2">Leaf</tissue>
    </source>
</reference>
<evidence type="ECO:0000256" key="1">
    <source>
        <dbReference type="SAM" id="Phobius"/>
    </source>
</evidence>
<dbReference type="AlphaFoldDB" id="A0AAW2BTY3"/>
<proteinExistence type="predicted"/>